<dbReference type="AlphaFoldDB" id="A0A1U6H1L1"/>
<evidence type="ECO:0000313" key="2">
    <source>
        <dbReference type="EMBL" id="SLJ89638.1"/>
    </source>
</evidence>
<dbReference type="Proteomes" id="UP000190989">
    <property type="component" value="Unassembled WGS sequence"/>
</dbReference>
<dbReference type="NCBIfam" id="TIGR02281">
    <property type="entry name" value="clan_AA_DTGA"/>
    <property type="match status" value="1"/>
</dbReference>
<dbReference type="SUPFAM" id="SSF50630">
    <property type="entry name" value="Acid proteases"/>
    <property type="match status" value="1"/>
</dbReference>
<feature type="transmembrane region" description="Helical" evidence="1">
    <location>
        <begin position="12"/>
        <end position="33"/>
    </location>
</feature>
<keyword evidence="1" id="KW-0472">Membrane</keyword>
<organism evidence="2 3">
    <name type="scientific">Novosphingobium mathurense</name>
    <dbReference type="NCBI Taxonomy" id="428990"/>
    <lineage>
        <taxon>Bacteria</taxon>
        <taxon>Pseudomonadati</taxon>
        <taxon>Pseudomonadota</taxon>
        <taxon>Alphaproteobacteria</taxon>
        <taxon>Sphingomonadales</taxon>
        <taxon>Sphingomonadaceae</taxon>
        <taxon>Novosphingobium</taxon>
    </lineage>
</organism>
<proteinExistence type="predicted"/>
<dbReference type="CDD" id="cd05483">
    <property type="entry name" value="retropepsin_like_bacteria"/>
    <property type="match status" value="1"/>
</dbReference>
<name>A0A1U6H1L1_9SPHN</name>
<dbReference type="Gene3D" id="2.40.70.10">
    <property type="entry name" value="Acid Proteases"/>
    <property type="match status" value="1"/>
</dbReference>
<keyword evidence="1" id="KW-1133">Transmembrane helix</keyword>
<feature type="transmembrane region" description="Helical" evidence="1">
    <location>
        <begin position="45"/>
        <end position="64"/>
    </location>
</feature>
<sequence length="219" mass="23190">MELSAYISDLTGYLASQPLLALAMLAIFIGVVGGMLRRSAPKLGGLLRGVSHLGLVAALLLTIAQVTRFTTDTDFALPQFGMPRQSVEGNETRVPISDDGHFWVTAEVNGVPQDFLVDTGATITAISPQTAGLSGVDPKPIRQSIAMRTANGVVRAEVGTIREFRFGNIVARDLDTVVAPGLGDANVIGMNFLSRLASWRVEGRTLILVPNHPQPASGS</sequence>
<dbReference type="InterPro" id="IPR001969">
    <property type="entry name" value="Aspartic_peptidase_AS"/>
</dbReference>
<keyword evidence="2" id="KW-0378">Hydrolase</keyword>
<dbReference type="RefSeq" id="WP_079729639.1">
    <property type="nucleotide sequence ID" value="NZ_FVZE01000001.1"/>
</dbReference>
<dbReference type="InterPro" id="IPR011969">
    <property type="entry name" value="Clan_AA_Asp_peptidase_C"/>
</dbReference>
<dbReference type="STRING" id="428990.SAMN06295987_1011039"/>
<dbReference type="PROSITE" id="PS00141">
    <property type="entry name" value="ASP_PROTEASE"/>
    <property type="match status" value="1"/>
</dbReference>
<keyword evidence="2" id="KW-0645">Protease</keyword>
<protein>
    <submittedName>
        <fullName evidence="2">Aspartyl protease family protein</fullName>
    </submittedName>
</protein>
<dbReference type="InterPro" id="IPR021109">
    <property type="entry name" value="Peptidase_aspartic_dom_sf"/>
</dbReference>
<keyword evidence="1" id="KW-0812">Transmembrane</keyword>
<reference evidence="3" key="1">
    <citation type="submission" date="2017-02" db="EMBL/GenBank/DDBJ databases">
        <authorList>
            <person name="Varghese N."/>
            <person name="Submissions S."/>
        </authorList>
    </citation>
    <scope>NUCLEOTIDE SEQUENCE [LARGE SCALE GENOMIC DNA]</scope>
    <source>
        <strain evidence="3">SM117</strain>
    </source>
</reference>
<dbReference type="Pfam" id="PF13975">
    <property type="entry name" value="gag-asp_proteas"/>
    <property type="match status" value="1"/>
</dbReference>
<dbReference type="EMBL" id="FVZE01000001">
    <property type="protein sequence ID" value="SLJ89638.1"/>
    <property type="molecule type" value="Genomic_DNA"/>
</dbReference>
<dbReference type="InterPro" id="IPR034122">
    <property type="entry name" value="Retropepsin-like_bacterial"/>
</dbReference>
<keyword evidence="3" id="KW-1185">Reference proteome</keyword>
<accession>A0A1U6H1L1</accession>
<dbReference type="GO" id="GO:0004190">
    <property type="term" value="F:aspartic-type endopeptidase activity"/>
    <property type="evidence" value="ECO:0007669"/>
    <property type="project" value="InterPro"/>
</dbReference>
<evidence type="ECO:0000256" key="1">
    <source>
        <dbReference type="SAM" id="Phobius"/>
    </source>
</evidence>
<gene>
    <name evidence="2" type="ORF">SAMN06295987_1011039</name>
</gene>
<evidence type="ECO:0000313" key="3">
    <source>
        <dbReference type="Proteomes" id="UP000190989"/>
    </source>
</evidence>
<dbReference type="GO" id="GO:0006508">
    <property type="term" value="P:proteolysis"/>
    <property type="evidence" value="ECO:0007669"/>
    <property type="project" value="UniProtKB-KW"/>
</dbReference>